<feature type="domain" description="Nitroreductase" evidence="1">
    <location>
        <begin position="23"/>
        <end position="182"/>
    </location>
</feature>
<dbReference type="RefSeq" id="WP_119703648.1">
    <property type="nucleotide sequence ID" value="NZ_QUBR01000001.1"/>
</dbReference>
<protein>
    <submittedName>
        <fullName evidence="2">Malonic semialdehyde reductase</fullName>
    </submittedName>
</protein>
<dbReference type="PANTHER" id="PTHR43543">
    <property type="entry name" value="MALONIC SEMIALDEHYDE REDUCTASE RUTE-RELATED"/>
    <property type="match status" value="1"/>
</dbReference>
<dbReference type="NCBIfam" id="NF003768">
    <property type="entry name" value="PRK05365.1"/>
    <property type="match status" value="1"/>
</dbReference>
<proteinExistence type="predicted"/>
<dbReference type="EMBL" id="QUBR01000001">
    <property type="protein sequence ID" value="REK73538.1"/>
    <property type="molecule type" value="Genomic_DNA"/>
</dbReference>
<organism evidence="2 3">
    <name type="scientific">Aeromicrobium endophyticum</name>
    <dbReference type="NCBI Taxonomy" id="2292704"/>
    <lineage>
        <taxon>Bacteria</taxon>
        <taxon>Bacillati</taxon>
        <taxon>Actinomycetota</taxon>
        <taxon>Actinomycetes</taxon>
        <taxon>Propionibacteriales</taxon>
        <taxon>Nocardioidaceae</taxon>
        <taxon>Aeromicrobium</taxon>
    </lineage>
</organism>
<dbReference type="InterPro" id="IPR029479">
    <property type="entry name" value="Nitroreductase"/>
</dbReference>
<reference evidence="2 3" key="1">
    <citation type="submission" date="2018-08" db="EMBL/GenBank/DDBJ databases">
        <title>Aeromicrobium sp. M2KJ-4, whole genome shotgun sequence.</title>
        <authorList>
            <person name="Tuo L."/>
        </authorList>
    </citation>
    <scope>NUCLEOTIDE SEQUENCE [LARGE SCALE GENOMIC DNA]</scope>
    <source>
        <strain evidence="2 3">M2KJ-4</strain>
    </source>
</reference>
<keyword evidence="3" id="KW-1185">Reference proteome</keyword>
<comment type="caution">
    <text evidence="2">The sequence shown here is derived from an EMBL/GenBank/DDBJ whole genome shotgun (WGS) entry which is preliminary data.</text>
</comment>
<evidence type="ECO:0000259" key="1">
    <source>
        <dbReference type="Pfam" id="PF00881"/>
    </source>
</evidence>
<dbReference type="GO" id="GO:0016491">
    <property type="term" value="F:oxidoreductase activity"/>
    <property type="evidence" value="ECO:0007669"/>
    <property type="project" value="InterPro"/>
</dbReference>
<evidence type="ECO:0000313" key="3">
    <source>
        <dbReference type="Proteomes" id="UP000265581"/>
    </source>
</evidence>
<dbReference type="OrthoDB" id="9784375at2"/>
<dbReference type="InterPro" id="IPR050461">
    <property type="entry name" value="Nitroreductase_HadB/RutE"/>
</dbReference>
<sequence>MTSSLTTDPFVLDDAALDVLFREARSLNTFSDEPVSAAQVREVFDLVKLGPTMMNIQPMRLLLVEQGEGRDRLVPHMADGNKAKAESAPLVAVIASDVDFHTSMDQHFPHKPGIGDMFAGDEAKRADIARYNTALQTGYFIIGLRAAGLHAGPVGGFDAAGIDEEFFAGTSWRTQLVVNIGHPGENAWFDRLPRISADDAVRTV</sequence>
<dbReference type="Proteomes" id="UP000265581">
    <property type="component" value="Unassembled WGS sequence"/>
</dbReference>
<evidence type="ECO:0000313" key="2">
    <source>
        <dbReference type="EMBL" id="REK73538.1"/>
    </source>
</evidence>
<accession>A0A371PDE3</accession>
<dbReference type="Gene3D" id="3.40.109.10">
    <property type="entry name" value="NADH Oxidase"/>
    <property type="match status" value="1"/>
</dbReference>
<dbReference type="Pfam" id="PF00881">
    <property type="entry name" value="Nitroreductase"/>
    <property type="match status" value="1"/>
</dbReference>
<dbReference type="PANTHER" id="PTHR43543:SF1">
    <property type="entry name" value="MALONIC SEMIALDEHYDE REDUCTASE RUTE-RELATED"/>
    <property type="match status" value="1"/>
</dbReference>
<name>A0A371PDE3_9ACTN</name>
<dbReference type="AlphaFoldDB" id="A0A371PDE3"/>
<dbReference type="SUPFAM" id="SSF55469">
    <property type="entry name" value="FMN-dependent nitroreductase-like"/>
    <property type="match status" value="1"/>
</dbReference>
<gene>
    <name evidence="2" type="ORF">DX116_08335</name>
</gene>
<dbReference type="InterPro" id="IPR000415">
    <property type="entry name" value="Nitroreductase-like"/>
</dbReference>